<name>A0A2M6WUI5_9BACT</name>
<dbReference type="SMART" id="SM00560">
    <property type="entry name" value="LamGL"/>
    <property type="match status" value="1"/>
</dbReference>
<accession>A0A2M6WUI5</accession>
<dbReference type="EMBL" id="PFAM01000004">
    <property type="protein sequence ID" value="PIT96469.1"/>
    <property type="molecule type" value="Genomic_DNA"/>
</dbReference>
<evidence type="ECO:0000256" key="1">
    <source>
        <dbReference type="ARBA" id="ARBA00022729"/>
    </source>
</evidence>
<dbReference type="InterPro" id="IPR013320">
    <property type="entry name" value="ConA-like_dom_sf"/>
</dbReference>
<feature type="non-terminal residue" evidence="4">
    <location>
        <position position="1"/>
    </location>
</feature>
<evidence type="ECO:0000256" key="2">
    <source>
        <dbReference type="ARBA" id="ARBA00023157"/>
    </source>
</evidence>
<keyword evidence="1" id="KW-0732">Signal</keyword>
<sequence length="318" mass="34490">NPTPRAEGACADLDYQYSAGNDNYSLIGCLSKAVGDVPAGARKMEKGGQASNLGLADSLVGWWLFDEGSGGIIKDSSGQGRDAQIYSTSGQPKPSFVSGVNGTALEFTNTGLVSPKYTQYVTGMDTDNEADSPYNFNENTSFTIMAWAKYPHRMYGSYAWTQSGYYNFSSFGIAGKGYSASYGLSMEDYSTILPLNSEGWQAWSFAIRGNVAGSDAPYMARSAVPKLDTWTHIVGVYEADSSTNRYIRLYVDGSLKVSTPVNSNFIMNSSVTRSFFIGHPASYTQGNKDFFNGSIDDVRIYNRALSGDEVSALYNATR</sequence>
<dbReference type="InterPro" id="IPR006558">
    <property type="entry name" value="LamG-like"/>
</dbReference>
<evidence type="ECO:0000259" key="3">
    <source>
        <dbReference type="SMART" id="SM00560"/>
    </source>
</evidence>
<keyword evidence="2" id="KW-1015">Disulfide bond</keyword>
<organism evidence="4 5">
    <name type="scientific">Candidatus Falkowbacteria bacterium CG10_big_fil_rev_8_21_14_0_10_37_14</name>
    <dbReference type="NCBI Taxonomy" id="1974561"/>
    <lineage>
        <taxon>Bacteria</taxon>
        <taxon>Candidatus Falkowiibacteriota</taxon>
    </lineage>
</organism>
<evidence type="ECO:0000313" key="5">
    <source>
        <dbReference type="Proteomes" id="UP000228533"/>
    </source>
</evidence>
<dbReference type="Gene3D" id="2.60.120.200">
    <property type="match status" value="1"/>
</dbReference>
<dbReference type="Proteomes" id="UP000228533">
    <property type="component" value="Unassembled WGS sequence"/>
</dbReference>
<protein>
    <recommendedName>
        <fullName evidence="3">LamG-like jellyroll fold domain-containing protein</fullName>
    </recommendedName>
</protein>
<proteinExistence type="predicted"/>
<comment type="caution">
    <text evidence="4">The sequence shown here is derived from an EMBL/GenBank/DDBJ whole genome shotgun (WGS) entry which is preliminary data.</text>
</comment>
<reference evidence="5" key="1">
    <citation type="submission" date="2017-09" db="EMBL/GenBank/DDBJ databases">
        <title>Depth-based differentiation of microbial function through sediment-hosted aquifers and enrichment of novel symbionts in the deep terrestrial subsurface.</title>
        <authorList>
            <person name="Probst A.J."/>
            <person name="Ladd B."/>
            <person name="Jarett J.K."/>
            <person name="Geller-Mcgrath D.E."/>
            <person name="Sieber C.M.K."/>
            <person name="Emerson J.B."/>
            <person name="Anantharaman K."/>
            <person name="Thomas B.C."/>
            <person name="Malmstrom R."/>
            <person name="Stieglmeier M."/>
            <person name="Klingl A."/>
            <person name="Woyke T."/>
            <person name="Ryan C.M."/>
            <person name="Banfield J.F."/>
        </authorList>
    </citation>
    <scope>NUCLEOTIDE SEQUENCE [LARGE SCALE GENOMIC DNA]</scope>
</reference>
<dbReference type="AlphaFoldDB" id="A0A2M6WUI5"/>
<dbReference type="Pfam" id="PF13385">
    <property type="entry name" value="Laminin_G_3"/>
    <property type="match status" value="1"/>
</dbReference>
<evidence type="ECO:0000313" key="4">
    <source>
        <dbReference type="EMBL" id="PIT96469.1"/>
    </source>
</evidence>
<feature type="domain" description="LamG-like jellyroll fold" evidence="3">
    <location>
        <begin position="140"/>
        <end position="308"/>
    </location>
</feature>
<dbReference type="SUPFAM" id="SSF49899">
    <property type="entry name" value="Concanavalin A-like lectins/glucanases"/>
    <property type="match status" value="1"/>
</dbReference>
<gene>
    <name evidence="4" type="ORF">COT94_00715</name>
</gene>